<dbReference type="STRING" id="247279.NIES1031_16485"/>
<protein>
    <submittedName>
        <fullName evidence="1">Four helix bundle protein</fullName>
    </submittedName>
</protein>
<dbReference type="NCBIfam" id="TIGR02436">
    <property type="entry name" value="four helix bundle protein"/>
    <property type="match status" value="1"/>
</dbReference>
<dbReference type="SUPFAM" id="SSF158446">
    <property type="entry name" value="IVS-encoded protein-like"/>
    <property type="match status" value="1"/>
</dbReference>
<dbReference type="RefSeq" id="WP_073550609.1">
    <property type="nucleotide sequence ID" value="NZ_CAWMVK010000006.1"/>
</dbReference>
<dbReference type="EMBL" id="MRCC01000014">
    <property type="protein sequence ID" value="OKH23897.1"/>
    <property type="molecule type" value="Genomic_DNA"/>
</dbReference>
<dbReference type="Gene3D" id="1.20.1440.60">
    <property type="entry name" value="23S rRNA-intervening sequence"/>
    <property type="match status" value="1"/>
</dbReference>
<name>A0A1U7HK02_9CHRO</name>
<organism evidence="1 2">
    <name type="scientific">Chroogloeocystis siderophila 5.2 s.c.1</name>
    <dbReference type="NCBI Taxonomy" id="247279"/>
    <lineage>
        <taxon>Bacteria</taxon>
        <taxon>Bacillati</taxon>
        <taxon>Cyanobacteriota</taxon>
        <taxon>Cyanophyceae</taxon>
        <taxon>Oscillatoriophycideae</taxon>
        <taxon>Chroococcales</taxon>
        <taxon>Chroococcaceae</taxon>
        <taxon>Chroogloeocystis</taxon>
    </lineage>
</organism>
<dbReference type="AlphaFoldDB" id="A0A1U7HK02"/>
<dbReference type="OrthoDB" id="160990at2"/>
<keyword evidence="2" id="KW-1185">Reference proteome</keyword>
<dbReference type="PANTHER" id="PTHR38471:SF2">
    <property type="entry name" value="FOUR HELIX BUNDLE PROTEIN"/>
    <property type="match status" value="1"/>
</dbReference>
<dbReference type="PANTHER" id="PTHR38471">
    <property type="entry name" value="FOUR HELIX BUNDLE PROTEIN"/>
    <property type="match status" value="1"/>
</dbReference>
<gene>
    <name evidence="1" type="ORF">NIES1031_16485</name>
</gene>
<dbReference type="Pfam" id="PF05635">
    <property type="entry name" value="23S_rRNA_IVP"/>
    <property type="match status" value="1"/>
</dbReference>
<evidence type="ECO:0000313" key="1">
    <source>
        <dbReference type="EMBL" id="OKH23897.1"/>
    </source>
</evidence>
<dbReference type="InterPro" id="IPR036583">
    <property type="entry name" value="23S_rRNA_IVS_sf"/>
</dbReference>
<dbReference type="InterPro" id="IPR012657">
    <property type="entry name" value="23S_rRNA-intervening_sequence"/>
</dbReference>
<comment type="caution">
    <text evidence="1">The sequence shown here is derived from an EMBL/GenBank/DDBJ whole genome shotgun (WGS) entry which is preliminary data.</text>
</comment>
<reference evidence="1 2" key="1">
    <citation type="submission" date="2016-11" db="EMBL/GenBank/DDBJ databases">
        <title>Draft Genome Sequences of Nine Cyanobacterial Strains from Diverse Habitats.</title>
        <authorList>
            <person name="Zhu T."/>
            <person name="Hou S."/>
            <person name="Lu X."/>
            <person name="Hess W.R."/>
        </authorList>
    </citation>
    <scope>NUCLEOTIDE SEQUENCE [LARGE SCALE GENOMIC DNA]</scope>
    <source>
        <strain evidence="1 2">5.2 s.c.1</strain>
    </source>
</reference>
<evidence type="ECO:0000313" key="2">
    <source>
        <dbReference type="Proteomes" id="UP000185984"/>
    </source>
</evidence>
<dbReference type="CDD" id="cd16377">
    <property type="entry name" value="23S_rRNA_IVP_like"/>
    <property type="match status" value="1"/>
</dbReference>
<proteinExistence type="predicted"/>
<accession>A0A1U7HK02</accession>
<sequence>MGYLPRICYDKATQAFPKEELYGLTSQMRRACVSIPANIAEGCGRKGEAELARFLQISIGSASELEYYLFLSRDLRLLTSQEYEDLAKALNALKRMLNSFIQKLMY</sequence>
<dbReference type="Proteomes" id="UP000185984">
    <property type="component" value="Unassembled WGS sequence"/>
</dbReference>